<evidence type="ECO:0000313" key="2">
    <source>
        <dbReference type="Proteomes" id="UP000509833"/>
    </source>
</evidence>
<proteinExistence type="predicted"/>
<organism evidence="1 2">
    <name type="scientific">Streptococcus thermophilus</name>
    <dbReference type="NCBI Taxonomy" id="1308"/>
    <lineage>
        <taxon>Bacteria</taxon>
        <taxon>Bacillati</taxon>
        <taxon>Bacillota</taxon>
        <taxon>Bacilli</taxon>
        <taxon>Lactobacillales</taxon>
        <taxon>Streptococcaceae</taxon>
        <taxon>Streptococcus</taxon>
    </lineage>
</organism>
<dbReference type="EMBL" id="LR822017">
    <property type="protein sequence ID" value="CAD0135573.1"/>
    <property type="molecule type" value="Genomic_DNA"/>
</dbReference>
<dbReference type="Proteomes" id="UP000509833">
    <property type="component" value="Chromosome"/>
</dbReference>
<evidence type="ECO:0000313" key="1">
    <source>
        <dbReference type="EMBL" id="CAD0135573.1"/>
    </source>
</evidence>
<gene>
    <name evidence="1" type="ORF">STHERMO_0019</name>
</gene>
<dbReference type="AlphaFoldDB" id="A0A8D6U0R8"/>
<name>A0A8D6U0R8_STRTR</name>
<sequence>MGFFNLFSTFNEKSSLITKNYKKGSKTFKKAIDKFKKG</sequence>
<reference evidence="1 2" key="1">
    <citation type="submission" date="2020-06" db="EMBL/GenBank/DDBJ databases">
        <authorList>
            <person name="Chuat V."/>
        </authorList>
    </citation>
    <scope>NUCLEOTIDE SEQUENCE [LARGE SCALE GENOMIC DNA]</scope>
    <source>
        <strain evidence="1">STH_CIRM_336</strain>
    </source>
</reference>
<protein>
    <submittedName>
        <fullName evidence="1">Uncharacterized protein</fullName>
    </submittedName>
</protein>
<accession>A0A8D6U0R8</accession>